<feature type="signal peptide" evidence="1">
    <location>
        <begin position="1"/>
        <end position="26"/>
    </location>
</feature>
<keyword evidence="3" id="KW-1185">Reference proteome</keyword>
<dbReference type="STRING" id="1841481.ENSSLDP00000004921"/>
<organism evidence="2 3">
    <name type="scientific">Seriola lalandi dorsalis</name>
    <dbReference type="NCBI Taxonomy" id="1841481"/>
    <lineage>
        <taxon>Eukaryota</taxon>
        <taxon>Metazoa</taxon>
        <taxon>Chordata</taxon>
        <taxon>Craniata</taxon>
        <taxon>Vertebrata</taxon>
        <taxon>Euteleostomi</taxon>
        <taxon>Actinopterygii</taxon>
        <taxon>Neopterygii</taxon>
        <taxon>Teleostei</taxon>
        <taxon>Neoteleostei</taxon>
        <taxon>Acanthomorphata</taxon>
        <taxon>Carangaria</taxon>
        <taxon>Carangiformes</taxon>
        <taxon>Carangidae</taxon>
        <taxon>Seriola</taxon>
    </lineage>
</organism>
<keyword evidence="1" id="KW-0732">Signal</keyword>
<dbReference type="GeneTree" id="ENSGT01080000257616"/>
<reference evidence="2" key="2">
    <citation type="submission" date="2025-09" db="UniProtKB">
        <authorList>
            <consortium name="Ensembl"/>
        </authorList>
    </citation>
    <scope>IDENTIFICATION</scope>
</reference>
<reference evidence="2" key="1">
    <citation type="submission" date="2025-08" db="UniProtKB">
        <authorList>
            <consortium name="Ensembl"/>
        </authorList>
    </citation>
    <scope>IDENTIFICATION</scope>
</reference>
<evidence type="ECO:0000313" key="3">
    <source>
        <dbReference type="Proteomes" id="UP000261360"/>
    </source>
</evidence>
<feature type="chain" id="PRO_5017413345" evidence="1">
    <location>
        <begin position="27"/>
        <end position="140"/>
    </location>
</feature>
<dbReference type="Proteomes" id="UP000261360">
    <property type="component" value="Unplaced"/>
</dbReference>
<evidence type="ECO:0000313" key="2">
    <source>
        <dbReference type="Ensembl" id="ENSSLDP00000004921.1"/>
    </source>
</evidence>
<dbReference type="Ensembl" id="ENSSLDT00000005081.1">
    <property type="protein sequence ID" value="ENSSLDP00000004921.1"/>
    <property type="gene ID" value="ENSSLDG00000003905.1"/>
</dbReference>
<accession>A0A3B4WKD7</accession>
<evidence type="ECO:0000256" key="1">
    <source>
        <dbReference type="SAM" id="SignalP"/>
    </source>
</evidence>
<sequence length="140" mass="14188">TSSLCGCTSSLCGCTASLCGCTSSLCGCTSSLCGCTSSLCGCTSSLCGCTSSLCGCTSSLCGCTSSLCGCTASVQCSVKAGRLVVMKYFYMCFCLEMCHSAGITQRNQILQGLDGGSRWAGLGDCFVVTSQSSRSPDGWF</sequence>
<name>A0A3B4WKD7_SERLL</name>
<protein>
    <submittedName>
        <fullName evidence="2">Uncharacterized protein</fullName>
    </submittedName>
</protein>
<proteinExistence type="predicted"/>
<dbReference type="AlphaFoldDB" id="A0A3B4WKD7"/>